<dbReference type="PANTHER" id="PTHR19964">
    <property type="entry name" value="MULTIPLE PDZ DOMAIN PROTEIN"/>
    <property type="match status" value="1"/>
</dbReference>
<feature type="compositionally biased region" description="Low complexity" evidence="1">
    <location>
        <begin position="353"/>
        <end position="362"/>
    </location>
</feature>
<feature type="region of interest" description="Disordered" evidence="1">
    <location>
        <begin position="247"/>
        <end position="443"/>
    </location>
</feature>
<organism evidence="3 4">
    <name type="scientific">Stylophora pistillata</name>
    <name type="common">Smooth cauliflower coral</name>
    <dbReference type="NCBI Taxonomy" id="50429"/>
    <lineage>
        <taxon>Eukaryota</taxon>
        <taxon>Metazoa</taxon>
        <taxon>Cnidaria</taxon>
        <taxon>Anthozoa</taxon>
        <taxon>Hexacorallia</taxon>
        <taxon>Scleractinia</taxon>
        <taxon>Astrocoeniina</taxon>
        <taxon>Pocilloporidae</taxon>
        <taxon>Stylophora</taxon>
    </lineage>
</organism>
<feature type="compositionally biased region" description="Basic and acidic residues" evidence="1">
    <location>
        <begin position="889"/>
        <end position="902"/>
    </location>
</feature>
<feature type="region of interest" description="Disordered" evidence="1">
    <location>
        <begin position="3398"/>
        <end position="3423"/>
    </location>
</feature>
<feature type="region of interest" description="Disordered" evidence="1">
    <location>
        <begin position="2778"/>
        <end position="2862"/>
    </location>
</feature>
<feature type="compositionally biased region" description="Basic and acidic residues" evidence="1">
    <location>
        <begin position="913"/>
        <end position="930"/>
    </location>
</feature>
<feature type="region of interest" description="Disordered" evidence="1">
    <location>
        <begin position="831"/>
        <end position="959"/>
    </location>
</feature>
<feature type="compositionally biased region" description="Basic and acidic residues" evidence="1">
    <location>
        <begin position="2679"/>
        <end position="2696"/>
    </location>
</feature>
<feature type="compositionally biased region" description="Polar residues" evidence="1">
    <location>
        <begin position="2779"/>
        <end position="2792"/>
    </location>
</feature>
<feature type="domain" description="PDZ" evidence="2">
    <location>
        <begin position="453"/>
        <end position="527"/>
    </location>
</feature>
<dbReference type="PROSITE" id="PS50106">
    <property type="entry name" value="PDZ"/>
    <property type="match status" value="9"/>
</dbReference>
<feature type="region of interest" description="Disordered" evidence="1">
    <location>
        <begin position="2998"/>
        <end position="3033"/>
    </location>
</feature>
<feature type="region of interest" description="Disordered" evidence="1">
    <location>
        <begin position="1091"/>
        <end position="1111"/>
    </location>
</feature>
<feature type="compositionally biased region" description="Polar residues" evidence="1">
    <location>
        <begin position="3404"/>
        <end position="3413"/>
    </location>
</feature>
<feature type="compositionally biased region" description="Basic and acidic residues" evidence="1">
    <location>
        <begin position="259"/>
        <end position="275"/>
    </location>
</feature>
<feature type="compositionally biased region" description="Basic residues" evidence="1">
    <location>
        <begin position="2290"/>
        <end position="2299"/>
    </location>
</feature>
<feature type="compositionally biased region" description="Acidic residues" evidence="1">
    <location>
        <begin position="1165"/>
        <end position="1176"/>
    </location>
</feature>
<feature type="compositionally biased region" description="Polar residues" evidence="1">
    <location>
        <begin position="2401"/>
        <end position="2411"/>
    </location>
</feature>
<evidence type="ECO:0000313" key="4">
    <source>
        <dbReference type="Proteomes" id="UP000225706"/>
    </source>
</evidence>
<feature type="compositionally biased region" description="Low complexity" evidence="1">
    <location>
        <begin position="282"/>
        <end position="298"/>
    </location>
</feature>
<feature type="compositionally biased region" description="Polar residues" evidence="1">
    <location>
        <begin position="3195"/>
        <end position="3205"/>
    </location>
</feature>
<dbReference type="InterPro" id="IPR036034">
    <property type="entry name" value="PDZ_sf"/>
</dbReference>
<feature type="region of interest" description="Disordered" evidence="1">
    <location>
        <begin position="1243"/>
        <end position="1357"/>
    </location>
</feature>
<feature type="compositionally biased region" description="Basic and acidic residues" evidence="1">
    <location>
        <begin position="202"/>
        <end position="218"/>
    </location>
</feature>
<feature type="compositionally biased region" description="Polar residues" evidence="1">
    <location>
        <begin position="2815"/>
        <end position="2828"/>
    </location>
</feature>
<dbReference type="Pfam" id="PF00595">
    <property type="entry name" value="PDZ"/>
    <property type="match status" value="8"/>
</dbReference>
<sequence length="3578" mass="390857">MEINGRDLSKASLERARWYLGSALRSGKLKIKVLRGPGGSNITPVKNGVIPRHENTSEKKKSKNRVKKIHILKDSRGLGVQISMKLNHETGEKGVFVSDVSPGGAAARDGRLKEGDELLWINGHSLIGVTQQEAVDLLRASPRLIQLVISTQVSQSVLEKVTASRFKKRSLEKKAGRTGTQISKTLPRAQSAESLMKKGRKMSSDHIEKENKAADKNFGKGTTKSFENLLQQSMENDLLQRAEELNSGKNINQIDATDSQDKSHHEGNYVKKNGNEQKLTNGRSCSSSSDGSNELGKSNTKDVLLSKGEESLESEPVTLEDKPLSKGSSKKSSPGKLPSPSPPIIDASKKRNSPNLFLNNSPPKEKPTKSEMSLEPGQISPSLPRPQSPGGMGIAFSARYLGDPPANIMTKALPTPQNLVGSNERDSQKKKRKGSNDSTQRRISKAMEEEIVTIVLVKGMSGKGLGFTIVGGKGSPQGDMPVYIGNKKNGGAAEADGRMRKGDEVLSVNGTSFEGFTHQKALDTFKNLRRGIVTLKVHRNSPGAPSLSTFTTPRNSPGSLRRNSRGVTADSTSSSNSSSPIMFRKLRPKKKKKEKINEIVLYKEPGSSLGIGLGEQHPSNQLPGIFVQCVIQGTPADNDGRLSPLTPMNDQERISPYNIKQTSDESDQLLEINDKKLEGLSVENIYNILDKTPPGKVYIKVEKNNASDKLPLQLNDELTKLQSERQLLDKKMSGKSKNSGTASTLSGASESSESCVGLGMGVTVDKSRGNTIAEGVSVKSITEGGSAALARSPRGVGLKLGDQIIAVNGTHLRGMDQEDVIKIFRDLPSSTQKKIRRSKLTSQGLDSTQRANKKTEPAKKSVPQHPTPLPKPPGSKRRSSLRGKVKPGTQEERFLSSDKTDEVPSSECVKKKKESDAPRTEYVAEKKDHNGIIVPRNTDEQERSTKNEEELRSASKSRFKEQIKPVTDVISTDKHSTNKNSEKVKDELGDNLMIPFGYRKMEISIKKGANSTLGLSLVPSYGNLKGYFQIRRLQSGMVCAQDGQLQTGDKLVSVNGASLKGVTHSMALQLLKKPTEVVTFVILREGVDRQEKISSKKSESKSDLSSGQDTTVVQECGVHGEPSSSLKGEEAKTLPCAEKAVSLGASQQSRESEKLGRSDDSYLGSDEDVNVEEDVPELPSSPPPPPLLDVDDFLESDLSVAPPSFSPPPSPVPKKIDYDLSLSPIPVVSPPPDLSPRMKEFLEQDPFRTDHHESNRIKSIEVNEISPESSSSKKKACSPGKGTGTSWDFQSLLDACNDLNSDEKDDEFTSERTTSAEATSLSGNCKPGLPSKKMKTKDTHSEKLLETSTGSKKEGSGYEKRLQDLDLEIFSAKPEFGVCKGPPSSVKGHHTKNITTPNTTEHKIGVDVKPKKGRRVENVPFAITYQRKFRNLGFKVDLTRERKVIVSDVKKIGLVGKDGNIRVGDVLLSINDSSLEGMALKDVQNMVKNCPRGDVRIVAQAGPKPPKPTEYLDETVSFQKKKGQLEEIPDLISPADREAQPSVFPSVAAQTPWVDIPNELISLKTAETSGGTVSNLLSSNIIPDSEESVTSITLSQELTDDLITTEGCEDSELEETEFDGLPPSAPPPPLPRNDTDEESYSGEVPEKKAEDIGDNVPLSPPANFEDFVDESIESALSFDPEVEEVSTLAPQPPRLFSEDAQSPSSKKIQKKENLKQKSDIQYASQEKQKRLPENLKQQIPPIKPPRLFGDNVKDESIHQEVPLKAMNYSCVEDAAALESLPWNGLDKSPIKPPSLFDDELESLPSLPSAPPPPKPRRQFISLDTDSSTSSSPLHSCRFDRESPSHSPNIESSNLMVESGSSSPSHGHTSIFGIPDAFSDVPIQPLDDVDDDMSSLPPAPPPPRCPVNRSSSWSVKSDESVPSPLGDVQPTHNTNPLPHPVKPERKNSKKRILPLPSKSKRGKKPSEQSGSSGRGNGLHESLAHPIQVDFVAPITSSDANEADSLTHVEPPDDDMESLPPAPPPPRISPLTVESLESFADGLQVVNVKTSPAHSALEEDRAISSSSVHPSQSSPKKKKKSFRRNVIEMEAEGFIPESGGVSVHFPVVHERDRSADGSWKHLAPLEDDVAVTDSSDAMSPPPLPPEMELWSEAGAAEAELALLDRILTLEDSSRSGNEQDSEGGSSSSCKPPSFFTELSNLDTKSSQSKEGSTENTYQETLHHSMMSTEGFGQTNIAFSSQEELSDTDSGGTPDLEPKKNSSSINSTEANVESKLYSKKIDLRGPAPSNTHFKSKGKKKKQVTGGEDPAENFTKQRRPAPPIPARPPAKSKASGTPRKSLPGGIAVLPSKPDVKPKAISPSQEPTQQLKKEPERLSSPMKEKSTKKLFSRSHKSKDKKADPNHLQSPDTSFDTNPKKHERSRSWTKKLFGFRSRSRSKNREKPKDRENRSRSVSKKRGLFSRSKRSSPPLPPPTTNKDFLSKQKKEIGRNGSVYDDVEKPIFDETKVLSQTLPYTFKLSDPSSQRKDYVERHNNKFGVSKTNDEGMRPAVATKKKNFQQSEDGSSIEQDESCKKSANGENDNLDHHETEFEIDIQGASLFTDDDDVVESHVLADVDTSLANRPLPPSPPRREKQPNVSAVITAEYEERNAVKDNFPTKSPYKPPVPKKPTFLKSGSTPSRQQKDTIDELKQKINKERLGTSPFMTGNLTSDTEDNEAQNSDVFPSPDTPVFKAMPPPLALQASSSLAEKDDFNIAPLCPNSPGPPRFKPKKPPLSLKAVTVQENATGDETSVSPVSPGPPNFKPAPPPKKTLVPNKNIGSGNEDLSSTIGVPTVKPLPPIPILGRSKKKKDTFPTEQNDEEDNYDIVAPVLHNDEPRKTKPLPPIPTDLNVKSTANTLELTLSRQNEKKVDKKDFNNPEIWEQNTDPLPSQIHLNEYNDYPHLSQGEEPVVTQDVTHEVNAYNTDDFDSSDFSSEWDDTCSSTQEYSGQLFSGNKVARSASFSAGKKPVQRPSVVDEATKRSTPEKKCPPPFFRRRSSSLPQLLADSHTNEASEGRVGQADHWHTGNLQRLIDSRNQEEDVDEEKKEVQLLKEQKSIGLMVVGGLDTHLGMLYIKNIQPNSPAASCNRLRVGDQLLQVNDNCLVGVTHNEALNIKKNTPPLVKLTVARKKNNERKKIELVAEGRRAPDTEEPIVSSARESSTISKTASDLPVSPLPDRGQRPKSLISLSSFGTSFSNDPSPASPCGSLDDSDDYIPAYLEPESPTLTLRQDDVPVTIIDGIPGGYDSTTTEDEEEVKPVSKSVSWAVSSDDAKVFTVELLKNSRAGLGLSVTGGVDTSHEDIMVRQILSNSVTAHNGHIKKGDILLSVNGKSFKGLTNSEALTLLKDTPERVTLVVSRPLGHRQQSKATNPLRNKNPNKEKKTHFDAWPTREELTKKKNLKKANNATPPTFEKIPLDVAKQNGEHSTFDRLKKRFFSNGGPIRLQKLPHGPSVTEVTLEKGASGLGFSLGGGQDSLYGDAPIHVRYVFKESVAGRSGALKPGDEIIEVNGQRVAYMANVDVLELIRRLPYGPVVMKIRRK</sequence>
<dbReference type="InterPro" id="IPR051342">
    <property type="entry name" value="PDZ_scaffold"/>
</dbReference>
<feature type="region of interest" description="Disordered" evidence="1">
    <location>
        <begin position="2610"/>
        <end position="2733"/>
    </location>
</feature>
<proteinExistence type="predicted"/>
<feature type="compositionally biased region" description="Pro residues" evidence="1">
    <location>
        <begin position="2794"/>
        <end position="2807"/>
    </location>
</feature>
<feature type="compositionally biased region" description="Basic and acidic residues" evidence="1">
    <location>
        <begin position="2521"/>
        <end position="2531"/>
    </location>
</feature>
<feature type="compositionally biased region" description="Basic and acidic residues" evidence="1">
    <location>
        <begin position="1336"/>
        <end position="1357"/>
    </location>
</feature>
<feature type="compositionally biased region" description="Basic residues" evidence="1">
    <location>
        <begin position="874"/>
        <end position="885"/>
    </location>
</feature>
<feature type="compositionally biased region" description="Polar residues" evidence="1">
    <location>
        <begin position="2172"/>
        <end position="2248"/>
    </location>
</feature>
<gene>
    <name evidence="3" type="primary">IL16</name>
    <name evidence="3" type="ORF">AWC38_SpisGene18177</name>
</gene>
<feature type="compositionally biased region" description="Polar residues" evidence="1">
    <location>
        <begin position="546"/>
        <end position="558"/>
    </location>
</feature>
<dbReference type="OrthoDB" id="6022711at2759"/>
<dbReference type="Proteomes" id="UP000225706">
    <property type="component" value="Unassembled WGS sequence"/>
</dbReference>
<feature type="domain" description="PDZ" evidence="2">
    <location>
        <begin position="742"/>
        <end position="839"/>
    </location>
</feature>
<feature type="compositionally biased region" description="Basic and acidic residues" evidence="1">
    <location>
        <begin position="1243"/>
        <end position="1261"/>
    </location>
</feature>
<feature type="compositionally biased region" description="Polar residues" evidence="1">
    <location>
        <begin position="2258"/>
        <end position="2268"/>
    </location>
</feature>
<feature type="compositionally biased region" description="Low complexity" evidence="1">
    <location>
        <begin position="2062"/>
        <end position="2072"/>
    </location>
</feature>
<dbReference type="STRING" id="50429.A0A2B4RIQ4"/>
<feature type="compositionally biased region" description="Low complexity" evidence="1">
    <location>
        <begin position="325"/>
        <end position="336"/>
    </location>
</feature>
<feature type="compositionally biased region" description="Basic residues" evidence="1">
    <location>
        <begin position="1946"/>
        <end position="1962"/>
    </location>
</feature>
<feature type="compositionally biased region" description="Polar residues" evidence="1">
    <location>
        <begin position="840"/>
        <end position="850"/>
    </location>
</feature>
<feature type="domain" description="PDZ" evidence="2">
    <location>
        <begin position="68"/>
        <end position="153"/>
    </location>
</feature>
<feature type="domain" description="PDZ" evidence="2">
    <location>
        <begin position="598"/>
        <end position="693"/>
    </location>
</feature>
<feature type="region of interest" description="Disordered" evidence="1">
    <location>
        <begin position="2751"/>
        <end position="2770"/>
    </location>
</feature>
<feature type="domain" description="PDZ" evidence="2">
    <location>
        <begin position="1422"/>
        <end position="1489"/>
    </location>
</feature>
<feature type="region of interest" description="Disordered" evidence="1">
    <location>
        <begin position="1142"/>
        <end position="1217"/>
    </location>
</feature>
<feature type="domain" description="PDZ" evidence="2">
    <location>
        <begin position="3314"/>
        <end position="3398"/>
    </location>
</feature>
<feature type="compositionally biased region" description="Polar residues" evidence="1">
    <location>
        <begin position="247"/>
        <end position="257"/>
    </location>
</feature>
<feature type="compositionally biased region" description="Basic and acidic residues" evidence="1">
    <location>
        <begin position="2477"/>
        <end position="2486"/>
    </location>
</feature>
<dbReference type="SMART" id="SM00228">
    <property type="entry name" value="PDZ"/>
    <property type="match status" value="9"/>
</dbReference>
<dbReference type="SUPFAM" id="SSF50156">
    <property type="entry name" value="PDZ domain-like"/>
    <property type="match status" value="9"/>
</dbReference>
<evidence type="ECO:0000256" key="1">
    <source>
        <dbReference type="SAM" id="MobiDB-lite"/>
    </source>
</evidence>
<feature type="compositionally biased region" description="Polar residues" evidence="1">
    <location>
        <begin position="1844"/>
        <end position="1855"/>
    </location>
</feature>
<feature type="compositionally biased region" description="Low complexity" evidence="1">
    <location>
        <begin position="1311"/>
        <end position="1322"/>
    </location>
</feature>
<accession>A0A2B4RIQ4</accession>
<feature type="domain" description="PDZ" evidence="2">
    <location>
        <begin position="1002"/>
        <end position="1086"/>
    </location>
</feature>
<dbReference type="Gene3D" id="2.30.42.10">
    <property type="match status" value="9"/>
</dbReference>
<evidence type="ECO:0000259" key="2">
    <source>
        <dbReference type="PROSITE" id="PS50106"/>
    </source>
</evidence>
<feature type="region of interest" description="Disordered" evidence="1">
    <location>
        <begin position="169"/>
        <end position="221"/>
    </location>
</feature>
<feature type="compositionally biased region" description="Basic and acidic residues" evidence="1">
    <location>
        <begin position="3015"/>
        <end position="3026"/>
    </location>
</feature>
<feature type="compositionally biased region" description="Basic residues" evidence="1">
    <location>
        <begin position="2450"/>
        <end position="2463"/>
    </location>
</feature>
<feature type="compositionally biased region" description="Basic and acidic residues" evidence="1">
    <location>
        <begin position="1091"/>
        <end position="1102"/>
    </location>
</feature>
<feature type="domain" description="PDZ" evidence="2">
    <location>
        <begin position="3493"/>
        <end position="3565"/>
    </location>
</feature>
<comment type="caution">
    <text evidence="3">The sequence shown here is derived from an EMBL/GenBank/DDBJ whole genome shotgun (WGS) entry which is preliminary data.</text>
</comment>
<feature type="region of interest" description="Disordered" evidence="1">
    <location>
        <begin position="1610"/>
        <end position="1754"/>
    </location>
</feature>
<feature type="compositionally biased region" description="Polar residues" evidence="1">
    <location>
        <begin position="2555"/>
        <end position="2564"/>
    </location>
</feature>
<dbReference type="InterPro" id="IPR001478">
    <property type="entry name" value="PDZ"/>
</dbReference>
<feature type="region of interest" description="Disordered" evidence="1">
    <location>
        <begin position="539"/>
        <end position="590"/>
    </location>
</feature>
<feature type="compositionally biased region" description="Low complexity" evidence="1">
    <location>
        <begin position="739"/>
        <end position="754"/>
    </location>
</feature>
<feature type="region of interest" description="Disordered" evidence="1">
    <location>
        <begin position="2515"/>
        <end position="2585"/>
    </location>
</feature>
<evidence type="ECO:0000313" key="3">
    <source>
        <dbReference type="EMBL" id="PFX17491.1"/>
    </source>
</evidence>
<protein>
    <submittedName>
        <fullName evidence="3">Pro-interleukin-16</fullName>
    </submittedName>
</protein>
<feature type="compositionally biased region" description="Basic residues" evidence="1">
    <location>
        <begin position="2383"/>
        <end position="2394"/>
    </location>
</feature>
<dbReference type="PANTHER" id="PTHR19964:SF95">
    <property type="entry name" value="ARC, ISOFORM A"/>
    <property type="match status" value="1"/>
</dbReference>
<dbReference type="EMBL" id="LSMT01000469">
    <property type="protein sequence ID" value="PFX17491.1"/>
    <property type="molecule type" value="Genomic_DNA"/>
</dbReference>
<feature type="domain" description="PDZ" evidence="2">
    <location>
        <begin position="3085"/>
        <end position="3168"/>
    </location>
</feature>
<feature type="compositionally biased region" description="Basic and acidic residues" evidence="1">
    <location>
        <begin position="937"/>
        <end position="959"/>
    </location>
</feature>
<feature type="compositionally biased region" description="Basic and acidic residues" evidence="1">
    <location>
        <begin position="1150"/>
        <end position="1160"/>
    </location>
</feature>
<feature type="compositionally biased region" description="Basic and acidic residues" evidence="1">
    <location>
        <begin position="2366"/>
        <end position="2382"/>
    </location>
</feature>
<feature type="region of interest" description="Disordered" evidence="1">
    <location>
        <begin position="728"/>
        <end position="754"/>
    </location>
</feature>
<dbReference type="CDD" id="cd00136">
    <property type="entry name" value="PDZ_canonical"/>
    <property type="match status" value="3"/>
</dbReference>
<feature type="compositionally biased region" description="Low complexity" evidence="1">
    <location>
        <begin position="1858"/>
        <end position="1869"/>
    </location>
</feature>
<feature type="region of interest" description="Disordered" evidence="1">
    <location>
        <begin position="3179"/>
        <end position="3221"/>
    </location>
</feature>
<reference evidence="4" key="1">
    <citation type="journal article" date="2017" name="bioRxiv">
        <title>Comparative analysis of the genomes of Stylophora pistillata and Acropora digitifera provides evidence for extensive differences between species of corals.</title>
        <authorList>
            <person name="Voolstra C.R."/>
            <person name="Li Y."/>
            <person name="Liew Y.J."/>
            <person name="Baumgarten S."/>
            <person name="Zoccola D."/>
            <person name="Flot J.-F."/>
            <person name="Tambutte S."/>
            <person name="Allemand D."/>
            <person name="Aranda M."/>
        </authorList>
    </citation>
    <scope>NUCLEOTIDE SEQUENCE [LARGE SCALE GENOMIC DNA]</scope>
</reference>
<feature type="region of interest" description="Disordered" evidence="1">
    <location>
        <begin position="1781"/>
        <end position="2029"/>
    </location>
</feature>
<keyword evidence="4" id="KW-1185">Reference proteome</keyword>
<feature type="compositionally biased region" description="Basic and acidic residues" evidence="1">
    <location>
        <begin position="2436"/>
        <end position="2448"/>
    </location>
</feature>
<name>A0A2B4RIQ4_STYPI</name>
<feature type="region of interest" description="Disordered" evidence="1">
    <location>
        <begin position="2169"/>
        <end position="2493"/>
    </location>
</feature>
<feature type="compositionally biased region" description="Low complexity" evidence="1">
    <location>
        <begin position="1905"/>
        <end position="1922"/>
    </location>
</feature>
<feature type="region of interest" description="Disordered" evidence="1">
    <location>
        <begin position="2049"/>
        <end position="2081"/>
    </location>
</feature>
<feature type="compositionally biased region" description="Low complexity" evidence="1">
    <location>
        <begin position="1821"/>
        <end position="1835"/>
    </location>
</feature>